<sequence>MRAACRQTCSSGPLAPLFASPAMMQVGAELVDARFNSEDYQRNSERKTLACAKGLDAPGISRSPQCCPVVR</sequence>
<evidence type="ECO:0000313" key="1">
    <source>
        <dbReference type="EMBL" id="CAH2409690.1"/>
    </source>
</evidence>
<dbReference type="EMBL" id="CAKXZT010000196">
    <property type="protein sequence ID" value="CAH2409690.1"/>
    <property type="molecule type" value="Genomic_DNA"/>
</dbReference>
<dbReference type="Proteomes" id="UP001153050">
    <property type="component" value="Unassembled WGS sequence"/>
</dbReference>
<name>A0ABN8KHF2_9HYPH</name>
<proteinExistence type="predicted"/>
<protein>
    <submittedName>
        <fullName evidence="1">Uncharacterized protein</fullName>
    </submittedName>
</protein>
<evidence type="ECO:0000313" key="2">
    <source>
        <dbReference type="Proteomes" id="UP001153050"/>
    </source>
</evidence>
<organism evidence="1 2">
    <name type="scientific">Mesorhizobium escarrei</name>
    <dbReference type="NCBI Taxonomy" id="666018"/>
    <lineage>
        <taxon>Bacteria</taxon>
        <taxon>Pseudomonadati</taxon>
        <taxon>Pseudomonadota</taxon>
        <taxon>Alphaproteobacteria</taxon>
        <taxon>Hyphomicrobiales</taxon>
        <taxon>Phyllobacteriaceae</taxon>
        <taxon>Mesorhizobium</taxon>
    </lineage>
</organism>
<gene>
    <name evidence="1" type="ORF">MES5069_950014</name>
</gene>
<comment type="caution">
    <text evidence="1">The sequence shown here is derived from an EMBL/GenBank/DDBJ whole genome shotgun (WGS) entry which is preliminary data.</text>
</comment>
<keyword evidence="2" id="KW-1185">Reference proteome</keyword>
<reference evidence="1 2" key="1">
    <citation type="submission" date="2022-03" db="EMBL/GenBank/DDBJ databases">
        <authorList>
            <person name="Brunel B."/>
        </authorList>
    </citation>
    <scope>NUCLEOTIDE SEQUENCE [LARGE SCALE GENOMIC DNA]</scope>
    <source>
        <strain evidence="1">STM5069sample</strain>
    </source>
</reference>
<accession>A0ABN8KHF2</accession>